<sequence length="52" mass="6231">MGKKNFQSRRLMGIIMDVNNLSGEERERGRESGWERDRERKGKMLYEGKWNA</sequence>
<comment type="caution">
    <text evidence="1">The sequence shown here is derived from an EMBL/GenBank/DDBJ whole genome shotgun (WGS) entry which is preliminary data.</text>
</comment>
<evidence type="ECO:0000313" key="2">
    <source>
        <dbReference type="Proteomes" id="UP000215914"/>
    </source>
</evidence>
<evidence type="ECO:0000313" key="1">
    <source>
        <dbReference type="EMBL" id="KAF5799998.1"/>
    </source>
</evidence>
<keyword evidence="2" id="KW-1185">Reference proteome</keyword>
<proteinExistence type="predicted"/>
<accession>A0A9K3IN92</accession>
<dbReference type="Gramene" id="mRNA:HanXRQr2_Chr07g0311001">
    <property type="protein sequence ID" value="CDS:HanXRQr2_Chr07g0311001.1"/>
    <property type="gene ID" value="HanXRQr2_Chr07g0311001"/>
</dbReference>
<dbReference type="AlphaFoldDB" id="A0A9K3IN92"/>
<gene>
    <name evidence="1" type="ORF">HanXRQr2_Chr07g0311001</name>
</gene>
<dbReference type="EMBL" id="MNCJ02000322">
    <property type="protein sequence ID" value="KAF5799998.1"/>
    <property type="molecule type" value="Genomic_DNA"/>
</dbReference>
<protein>
    <submittedName>
        <fullName evidence="1">Uncharacterized protein</fullName>
    </submittedName>
</protein>
<dbReference type="Proteomes" id="UP000215914">
    <property type="component" value="Unassembled WGS sequence"/>
</dbReference>
<organism evidence="1 2">
    <name type="scientific">Helianthus annuus</name>
    <name type="common">Common sunflower</name>
    <dbReference type="NCBI Taxonomy" id="4232"/>
    <lineage>
        <taxon>Eukaryota</taxon>
        <taxon>Viridiplantae</taxon>
        <taxon>Streptophyta</taxon>
        <taxon>Embryophyta</taxon>
        <taxon>Tracheophyta</taxon>
        <taxon>Spermatophyta</taxon>
        <taxon>Magnoliopsida</taxon>
        <taxon>eudicotyledons</taxon>
        <taxon>Gunneridae</taxon>
        <taxon>Pentapetalae</taxon>
        <taxon>asterids</taxon>
        <taxon>campanulids</taxon>
        <taxon>Asterales</taxon>
        <taxon>Asteraceae</taxon>
        <taxon>Asteroideae</taxon>
        <taxon>Heliantheae alliance</taxon>
        <taxon>Heliantheae</taxon>
        <taxon>Helianthus</taxon>
    </lineage>
</organism>
<reference evidence="1" key="1">
    <citation type="journal article" date="2017" name="Nature">
        <title>The sunflower genome provides insights into oil metabolism, flowering and Asterid evolution.</title>
        <authorList>
            <person name="Badouin H."/>
            <person name="Gouzy J."/>
            <person name="Grassa C.J."/>
            <person name="Murat F."/>
            <person name="Staton S.E."/>
            <person name="Cottret L."/>
            <person name="Lelandais-Briere C."/>
            <person name="Owens G.L."/>
            <person name="Carrere S."/>
            <person name="Mayjonade B."/>
            <person name="Legrand L."/>
            <person name="Gill N."/>
            <person name="Kane N.C."/>
            <person name="Bowers J.E."/>
            <person name="Hubner S."/>
            <person name="Bellec A."/>
            <person name="Berard A."/>
            <person name="Berges H."/>
            <person name="Blanchet N."/>
            <person name="Boniface M.C."/>
            <person name="Brunel D."/>
            <person name="Catrice O."/>
            <person name="Chaidir N."/>
            <person name="Claudel C."/>
            <person name="Donnadieu C."/>
            <person name="Faraut T."/>
            <person name="Fievet G."/>
            <person name="Helmstetter N."/>
            <person name="King M."/>
            <person name="Knapp S.J."/>
            <person name="Lai Z."/>
            <person name="Le Paslier M.C."/>
            <person name="Lippi Y."/>
            <person name="Lorenzon L."/>
            <person name="Mandel J.R."/>
            <person name="Marage G."/>
            <person name="Marchand G."/>
            <person name="Marquand E."/>
            <person name="Bret-Mestries E."/>
            <person name="Morien E."/>
            <person name="Nambeesan S."/>
            <person name="Nguyen T."/>
            <person name="Pegot-Espagnet P."/>
            <person name="Pouilly N."/>
            <person name="Raftis F."/>
            <person name="Sallet E."/>
            <person name="Schiex T."/>
            <person name="Thomas J."/>
            <person name="Vandecasteele C."/>
            <person name="Vares D."/>
            <person name="Vear F."/>
            <person name="Vautrin S."/>
            <person name="Crespi M."/>
            <person name="Mangin B."/>
            <person name="Burke J.M."/>
            <person name="Salse J."/>
            <person name="Munos S."/>
            <person name="Vincourt P."/>
            <person name="Rieseberg L.H."/>
            <person name="Langlade N.B."/>
        </authorList>
    </citation>
    <scope>NUCLEOTIDE SEQUENCE</scope>
    <source>
        <tissue evidence="1">Leaves</tissue>
    </source>
</reference>
<name>A0A9K3IN92_HELAN</name>
<reference evidence="1" key="2">
    <citation type="submission" date="2020-06" db="EMBL/GenBank/DDBJ databases">
        <title>Helianthus annuus Genome sequencing and assembly Release 2.</title>
        <authorList>
            <person name="Gouzy J."/>
            <person name="Langlade N."/>
            <person name="Munos S."/>
        </authorList>
    </citation>
    <scope>NUCLEOTIDE SEQUENCE</scope>
    <source>
        <tissue evidence="1">Leaves</tissue>
    </source>
</reference>